<dbReference type="InterPro" id="IPR051637">
    <property type="entry name" value="Ank_repeat_dom-contain_49"/>
</dbReference>
<dbReference type="InterPro" id="IPR036770">
    <property type="entry name" value="Ankyrin_rpt-contain_sf"/>
</dbReference>
<dbReference type="Pfam" id="PF12796">
    <property type="entry name" value="Ank_2"/>
    <property type="match status" value="1"/>
</dbReference>
<dbReference type="OrthoDB" id="497215at2759"/>
<evidence type="ECO:0000313" key="5">
    <source>
        <dbReference type="EMBL" id="EEH55384.1"/>
    </source>
</evidence>
<dbReference type="eggNOG" id="KOG4412">
    <property type="taxonomic scope" value="Eukaryota"/>
</dbReference>
<protein>
    <submittedName>
        <fullName evidence="5">Predicted protein</fullName>
    </submittedName>
</protein>
<dbReference type="Proteomes" id="UP000001876">
    <property type="component" value="Unassembled WGS sequence"/>
</dbReference>
<evidence type="ECO:0000256" key="4">
    <source>
        <dbReference type="SAM" id="SignalP"/>
    </source>
</evidence>
<dbReference type="SUPFAM" id="SSF48403">
    <property type="entry name" value="Ankyrin repeat"/>
    <property type="match status" value="1"/>
</dbReference>
<dbReference type="PANTHER" id="PTHR24180:SF45">
    <property type="entry name" value="POLY [ADP-RIBOSE] POLYMERASE TANKYRASE"/>
    <property type="match status" value="1"/>
</dbReference>
<keyword evidence="2 3" id="KW-0040">ANK repeat</keyword>
<proteinExistence type="predicted"/>
<dbReference type="RefSeq" id="XP_003060615.1">
    <property type="nucleotide sequence ID" value="XM_003060569.1"/>
</dbReference>
<dbReference type="KEGG" id="mpp:MICPUCDRAFT_40879"/>
<evidence type="ECO:0000256" key="2">
    <source>
        <dbReference type="ARBA" id="ARBA00023043"/>
    </source>
</evidence>
<dbReference type="PROSITE" id="PS51257">
    <property type="entry name" value="PROKAR_LIPOPROTEIN"/>
    <property type="match status" value="1"/>
</dbReference>
<sequence>MRSRHLLVVLIVLISCSFARAGIAHAKARAGDVEYFHDAMELDEINEREEGTGQTPLMAASLAGMHLAVEKLLDLGADADIPEKDGYNPPHGVAFQGRPLAARALIARGIPVDVAHADGFTPLHRTVWGRSPSHLETAIVLMSDGGADVNRVDAAGYPVAHRAVGERKGRAWIDALLRHGADVAYQVEDTGDTLLHAAVMSQDVEVIEAVVEAGGDVLVKNKKGLTPRGLAKSLGLEAATNVLSRTKFARGKEEL</sequence>
<reference evidence="5 6" key="1">
    <citation type="journal article" date="2009" name="Science">
        <title>Green evolution and dynamic adaptations revealed by genomes of the marine picoeukaryotes Micromonas.</title>
        <authorList>
            <person name="Worden A.Z."/>
            <person name="Lee J.H."/>
            <person name="Mock T."/>
            <person name="Rouze P."/>
            <person name="Simmons M.P."/>
            <person name="Aerts A.L."/>
            <person name="Allen A.E."/>
            <person name="Cuvelier M.L."/>
            <person name="Derelle E."/>
            <person name="Everett M.V."/>
            <person name="Foulon E."/>
            <person name="Grimwood J."/>
            <person name="Gundlach H."/>
            <person name="Henrissat B."/>
            <person name="Napoli C."/>
            <person name="McDonald S.M."/>
            <person name="Parker M.S."/>
            <person name="Rombauts S."/>
            <person name="Salamov A."/>
            <person name="Von Dassow P."/>
            <person name="Badger J.H."/>
            <person name="Coutinho P.M."/>
            <person name="Demir E."/>
            <person name="Dubchak I."/>
            <person name="Gentemann C."/>
            <person name="Eikrem W."/>
            <person name="Gready J.E."/>
            <person name="John U."/>
            <person name="Lanier W."/>
            <person name="Lindquist E.A."/>
            <person name="Lucas S."/>
            <person name="Mayer K.F."/>
            <person name="Moreau H."/>
            <person name="Not F."/>
            <person name="Otillar R."/>
            <person name="Panaud O."/>
            <person name="Pangilinan J."/>
            <person name="Paulsen I."/>
            <person name="Piegu B."/>
            <person name="Poliakov A."/>
            <person name="Robbens S."/>
            <person name="Schmutz J."/>
            <person name="Toulza E."/>
            <person name="Wyss T."/>
            <person name="Zelensky A."/>
            <person name="Zhou K."/>
            <person name="Armbrust E.V."/>
            <person name="Bhattacharya D."/>
            <person name="Goodenough U.W."/>
            <person name="Van de Peer Y."/>
            <person name="Grigoriev I.V."/>
        </authorList>
    </citation>
    <scope>NUCLEOTIDE SEQUENCE [LARGE SCALE GENOMIC DNA]</scope>
    <source>
        <strain evidence="5 6">CCMP1545</strain>
    </source>
</reference>
<dbReference type="Gene3D" id="1.25.40.20">
    <property type="entry name" value="Ankyrin repeat-containing domain"/>
    <property type="match status" value="2"/>
</dbReference>
<dbReference type="OMA" id="EEWDTIN"/>
<dbReference type="InterPro" id="IPR002110">
    <property type="entry name" value="Ankyrin_rpt"/>
</dbReference>
<evidence type="ECO:0000256" key="1">
    <source>
        <dbReference type="ARBA" id="ARBA00022737"/>
    </source>
</evidence>
<name>C1MX22_MICPC</name>
<dbReference type="AlphaFoldDB" id="C1MX22"/>
<dbReference type="GeneID" id="9685761"/>
<keyword evidence="1" id="KW-0677">Repeat</keyword>
<dbReference type="PANTHER" id="PTHR24180">
    <property type="entry name" value="CYCLIN-DEPENDENT KINASE INHIBITOR 2C-RELATED"/>
    <property type="match status" value="1"/>
</dbReference>
<accession>C1MX22</accession>
<dbReference type="SMART" id="SM00248">
    <property type="entry name" value="ANK"/>
    <property type="match status" value="4"/>
</dbReference>
<dbReference type="STRING" id="564608.C1MX22"/>
<feature type="repeat" description="ANK" evidence="3">
    <location>
        <begin position="52"/>
        <end position="84"/>
    </location>
</feature>
<dbReference type="PROSITE" id="PS50297">
    <property type="entry name" value="ANK_REP_REGION"/>
    <property type="match status" value="2"/>
</dbReference>
<feature type="repeat" description="ANK" evidence="3">
    <location>
        <begin position="190"/>
        <end position="222"/>
    </location>
</feature>
<dbReference type="EMBL" id="GG663742">
    <property type="protein sequence ID" value="EEH55384.1"/>
    <property type="molecule type" value="Genomic_DNA"/>
</dbReference>
<keyword evidence="6" id="KW-1185">Reference proteome</keyword>
<dbReference type="PROSITE" id="PS50088">
    <property type="entry name" value="ANK_REPEAT"/>
    <property type="match status" value="2"/>
</dbReference>
<feature type="chain" id="PRO_5005667200" evidence="4">
    <location>
        <begin position="22"/>
        <end position="255"/>
    </location>
</feature>
<dbReference type="Pfam" id="PF00023">
    <property type="entry name" value="Ank"/>
    <property type="match status" value="1"/>
</dbReference>
<keyword evidence="4" id="KW-0732">Signal</keyword>
<evidence type="ECO:0000313" key="6">
    <source>
        <dbReference type="Proteomes" id="UP000001876"/>
    </source>
</evidence>
<feature type="signal peptide" evidence="4">
    <location>
        <begin position="1"/>
        <end position="21"/>
    </location>
</feature>
<evidence type="ECO:0000256" key="3">
    <source>
        <dbReference type="PROSITE-ProRule" id="PRU00023"/>
    </source>
</evidence>
<organism evidence="6">
    <name type="scientific">Micromonas pusilla (strain CCMP1545)</name>
    <name type="common">Picoplanktonic green alga</name>
    <dbReference type="NCBI Taxonomy" id="564608"/>
    <lineage>
        <taxon>Eukaryota</taxon>
        <taxon>Viridiplantae</taxon>
        <taxon>Chlorophyta</taxon>
        <taxon>Mamiellophyceae</taxon>
        <taxon>Mamiellales</taxon>
        <taxon>Mamiellaceae</taxon>
        <taxon>Micromonas</taxon>
    </lineage>
</organism>
<gene>
    <name evidence="5" type="ORF">MICPUCDRAFT_40879</name>
</gene>